<keyword evidence="3 7" id="KW-0805">Transcription regulation</keyword>
<keyword evidence="8" id="KW-0175">Coiled coil</keyword>
<dbReference type="Gene3D" id="1.20.140.80">
    <property type="entry name" value="Transcription factor DP"/>
    <property type="match status" value="1"/>
</dbReference>
<dbReference type="InterPro" id="IPR014889">
    <property type="entry name" value="Transc_factor_DP_C"/>
</dbReference>
<protein>
    <recommendedName>
        <fullName evidence="14">Transcription factor Dp-1</fullName>
    </recommendedName>
</protein>
<comment type="subcellular location">
    <subcellularLocation>
        <location evidence="1 7">Nucleus</location>
    </subcellularLocation>
</comment>
<evidence type="ECO:0008006" key="14">
    <source>
        <dbReference type="Google" id="ProtNLM"/>
    </source>
</evidence>
<evidence type="ECO:0000256" key="3">
    <source>
        <dbReference type="ARBA" id="ARBA00023015"/>
    </source>
</evidence>
<organism evidence="12 13">
    <name type="scientific">Artemia franciscana</name>
    <name type="common">Brine shrimp</name>
    <name type="synonym">Artemia sanfranciscana</name>
    <dbReference type="NCBI Taxonomy" id="6661"/>
    <lineage>
        <taxon>Eukaryota</taxon>
        <taxon>Metazoa</taxon>
        <taxon>Ecdysozoa</taxon>
        <taxon>Arthropoda</taxon>
        <taxon>Crustacea</taxon>
        <taxon>Branchiopoda</taxon>
        <taxon>Anostraca</taxon>
        <taxon>Artemiidae</taxon>
        <taxon>Artemia</taxon>
    </lineage>
</organism>
<dbReference type="InterPro" id="IPR003316">
    <property type="entry name" value="E2F_WHTH_DNA-bd_dom"/>
</dbReference>
<dbReference type="InterPro" id="IPR037241">
    <property type="entry name" value="E2F-DP_heterodim"/>
</dbReference>
<evidence type="ECO:0000256" key="4">
    <source>
        <dbReference type="ARBA" id="ARBA00023125"/>
    </source>
</evidence>
<sequence length="473" mass="52426">MSQQASNGAPQATTLWVQDSNGQPQMVKVIRASAISGITSQNGSQPIRVIRTHPSSFNQTGTQIVQQSRTPLASSNRPVQPSTQGQPLPVKVLRLQTPQKTPVKAPNRTGSGESGIYLPHGETIDYDDSSMLAASIEVASTDASSRAPSPAFSTASSVSQHVYGKRRSIWSPEMISQSYIKNLSGECYETIDMGPEIKKRRMDKTGKGLRYFSMVVCEKVQKKGSTSYNEVADELVNEFLEQAKAEGQIHDQYDQKNIRRRVYDALNVLMAMNIIAKEKKEIRWLGLPANAANECAVLEERKKKLVERIRTKTQQLQDLIIQQIAYKQLVKRNKEREAVGGPPLPQAVIHLPFIIVSTNRKTVIDCSISNDKTEYLFNFDDAFEIHDDIEVMKRMGLTLGLDQEKCAGELLVAAKNCIPKSLEDQVERMASGDTNIYVPEVVHPGIFRAGGSRSSGQMSSGRPSDDDYDDHSD</sequence>
<feature type="region of interest" description="Disordered" evidence="9">
    <location>
        <begin position="66"/>
        <end position="86"/>
    </location>
</feature>
<dbReference type="EMBL" id="JAVRJZ010000008">
    <property type="protein sequence ID" value="KAK2719833.1"/>
    <property type="molecule type" value="Genomic_DNA"/>
</dbReference>
<dbReference type="InterPro" id="IPR038168">
    <property type="entry name" value="TF_DP_C_sf"/>
</dbReference>
<evidence type="ECO:0000256" key="1">
    <source>
        <dbReference type="ARBA" id="ARBA00004123"/>
    </source>
</evidence>
<dbReference type="GO" id="GO:0000981">
    <property type="term" value="F:DNA-binding transcription factor activity, RNA polymerase II-specific"/>
    <property type="evidence" value="ECO:0007669"/>
    <property type="project" value="TreeGrafter"/>
</dbReference>
<feature type="domain" description="Transcription factor DP C-terminal" evidence="10">
    <location>
        <begin position="293"/>
        <end position="436"/>
    </location>
</feature>
<proteinExistence type="inferred from homology"/>
<accession>A0AA88L603</accession>
<dbReference type="SMART" id="SM01138">
    <property type="entry name" value="DP"/>
    <property type="match status" value="1"/>
</dbReference>
<feature type="compositionally biased region" description="Low complexity" evidence="9">
    <location>
        <begin position="449"/>
        <end position="462"/>
    </location>
</feature>
<dbReference type="SUPFAM" id="SSF144074">
    <property type="entry name" value="E2F-DP heterodimerization region"/>
    <property type="match status" value="1"/>
</dbReference>
<evidence type="ECO:0000313" key="13">
    <source>
        <dbReference type="Proteomes" id="UP001187531"/>
    </source>
</evidence>
<evidence type="ECO:0000256" key="5">
    <source>
        <dbReference type="ARBA" id="ARBA00023163"/>
    </source>
</evidence>
<keyword evidence="6 7" id="KW-0539">Nucleus</keyword>
<evidence type="ECO:0000259" key="10">
    <source>
        <dbReference type="SMART" id="SM01138"/>
    </source>
</evidence>
<dbReference type="FunFam" id="1.10.10.10:FF:000047">
    <property type="entry name" value="Transcription factor"/>
    <property type="match status" value="1"/>
</dbReference>
<evidence type="ECO:0000256" key="8">
    <source>
        <dbReference type="SAM" id="Coils"/>
    </source>
</evidence>
<dbReference type="InterPro" id="IPR036388">
    <property type="entry name" value="WH-like_DNA-bd_sf"/>
</dbReference>
<evidence type="ECO:0000313" key="12">
    <source>
        <dbReference type="EMBL" id="KAK2719833.1"/>
    </source>
</evidence>
<evidence type="ECO:0000256" key="6">
    <source>
        <dbReference type="ARBA" id="ARBA00023242"/>
    </source>
</evidence>
<dbReference type="SMART" id="SM01372">
    <property type="entry name" value="E2F_TDP"/>
    <property type="match status" value="1"/>
</dbReference>
<keyword evidence="5 7" id="KW-0804">Transcription</keyword>
<dbReference type="FunFam" id="1.20.140.80:FF:000001">
    <property type="entry name" value="Transcription factor"/>
    <property type="match status" value="1"/>
</dbReference>
<dbReference type="SUPFAM" id="SSF46785">
    <property type="entry name" value="Winged helix' DNA-binding domain"/>
    <property type="match status" value="1"/>
</dbReference>
<feature type="coiled-coil region" evidence="8">
    <location>
        <begin position="295"/>
        <end position="322"/>
    </location>
</feature>
<dbReference type="GO" id="GO:0000977">
    <property type="term" value="F:RNA polymerase II transcription regulatory region sequence-specific DNA binding"/>
    <property type="evidence" value="ECO:0007669"/>
    <property type="project" value="TreeGrafter"/>
</dbReference>
<dbReference type="InterPro" id="IPR036390">
    <property type="entry name" value="WH_DNA-bd_sf"/>
</dbReference>
<dbReference type="GO" id="GO:0051726">
    <property type="term" value="P:regulation of cell cycle"/>
    <property type="evidence" value="ECO:0007669"/>
    <property type="project" value="InterPro"/>
</dbReference>
<dbReference type="Proteomes" id="UP001187531">
    <property type="component" value="Unassembled WGS sequence"/>
</dbReference>
<dbReference type="Gene3D" id="1.10.10.10">
    <property type="entry name" value="Winged helix-like DNA-binding domain superfamily/Winged helix DNA-binding domain"/>
    <property type="match status" value="1"/>
</dbReference>
<name>A0AA88L603_ARTSF</name>
<dbReference type="CDD" id="cd14458">
    <property type="entry name" value="DP_DD"/>
    <property type="match status" value="1"/>
</dbReference>
<feature type="region of interest" description="Disordered" evidence="9">
    <location>
        <begin position="99"/>
        <end position="118"/>
    </location>
</feature>
<keyword evidence="4 7" id="KW-0238">DNA-binding</keyword>
<dbReference type="AlphaFoldDB" id="A0AA88L603"/>
<evidence type="ECO:0000256" key="2">
    <source>
        <dbReference type="ARBA" id="ARBA00010940"/>
    </source>
</evidence>
<reference evidence="12" key="1">
    <citation type="submission" date="2023-07" db="EMBL/GenBank/DDBJ databases">
        <title>Chromosome-level genome assembly of Artemia franciscana.</title>
        <authorList>
            <person name="Jo E."/>
        </authorList>
    </citation>
    <scope>NUCLEOTIDE SEQUENCE</scope>
    <source>
        <tissue evidence="12">Whole body</tissue>
    </source>
</reference>
<dbReference type="Pfam" id="PF02319">
    <property type="entry name" value="WHD_E2F_TDP"/>
    <property type="match status" value="1"/>
</dbReference>
<gene>
    <name evidence="12" type="ORF">QYM36_005340</name>
</gene>
<dbReference type="GO" id="GO:0005667">
    <property type="term" value="C:transcription regulator complex"/>
    <property type="evidence" value="ECO:0007669"/>
    <property type="project" value="InterPro"/>
</dbReference>
<dbReference type="PANTHER" id="PTHR12548">
    <property type="entry name" value="TRANSCRIPTION FACTOR DP"/>
    <property type="match status" value="1"/>
</dbReference>
<feature type="region of interest" description="Disordered" evidence="9">
    <location>
        <begin position="449"/>
        <end position="473"/>
    </location>
</feature>
<dbReference type="GO" id="GO:0005634">
    <property type="term" value="C:nucleus"/>
    <property type="evidence" value="ECO:0007669"/>
    <property type="project" value="UniProtKB-SubCell"/>
</dbReference>
<evidence type="ECO:0000259" key="11">
    <source>
        <dbReference type="SMART" id="SM01372"/>
    </source>
</evidence>
<feature type="domain" description="E2F/DP family winged-helix DNA-binding" evidence="11">
    <location>
        <begin position="204"/>
        <end position="286"/>
    </location>
</feature>
<dbReference type="InterPro" id="IPR015648">
    <property type="entry name" value="Transcrpt_fac_DP"/>
</dbReference>
<evidence type="ECO:0000256" key="9">
    <source>
        <dbReference type="SAM" id="MobiDB-lite"/>
    </source>
</evidence>
<evidence type="ECO:0000256" key="7">
    <source>
        <dbReference type="RuleBase" id="RU003796"/>
    </source>
</evidence>
<comment type="caution">
    <text evidence="12">The sequence shown here is derived from an EMBL/GenBank/DDBJ whole genome shotgun (WGS) entry which is preliminary data.</text>
</comment>
<comment type="similarity">
    <text evidence="2 7">Belongs to the E2F/DP family.</text>
</comment>
<keyword evidence="13" id="KW-1185">Reference proteome</keyword>
<dbReference type="Pfam" id="PF08781">
    <property type="entry name" value="DP"/>
    <property type="match status" value="1"/>
</dbReference>
<dbReference type="PANTHER" id="PTHR12548:SF9">
    <property type="entry name" value="TRANSCRIPTION FACTOR DP"/>
    <property type="match status" value="1"/>
</dbReference>